<dbReference type="Pfam" id="PF12706">
    <property type="entry name" value="Lactamase_B_2"/>
    <property type="match status" value="1"/>
</dbReference>
<dbReference type="InterPro" id="IPR004305">
    <property type="entry name" value="Thiaminase-2/PQQC"/>
</dbReference>
<dbReference type="InterPro" id="IPR016084">
    <property type="entry name" value="Haem_Oase-like_multi-hlx"/>
</dbReference>
<dbReference type="NCBIfam" id="TIGR02108">
    <property type="entry name" value="PQQ_syn_pqqB"/>
    <property type="match status" value="1"/>
</dbReference>
<dbReference type="PANTHER" id="PTHR40279:SF3">
    <property type="entry name" value="4-AMINOBENZOATE SYNTHASE"/>
    <property type="match status" value="1"/>
</dbReference>
<dbReference type="PANTHER" id="PTHR40279">
    <property type="entry name" value="PQQC-LIKE PROTEIN"/>
    <property type="match status" value="1"/>
</dbReference>
<evidence type="ECO:0000256" key="3">
    <source>
        <dbReference type="ARBA" id="ARBA00015084"/>
    </source>
</evidence>
<reference evidence="9" key="2">
    <citation type="journal article" date="2021" name="Genome Biol. Evol.">
        <title>Developing a high-quality reference genome for a parasitic bivalve with doubly uniparental inheritance (Bivalvia: Unionida).</title>
        <authorList>
            <person name="Smith C.H."/>
        </authorList>
    </citation>
    <scope>NUCLEOTIDE SEQUENCE</scope>
    <source>
        <strain evidence="9">CHS0354</strain>
        <tissue evidence="9">Mantle</tissue>
    </source>
</reference>
<dbReference type="EMBL" id="JAEAOA010001427">
    <property type="protein sequence ID" value="KAK3582175.1"/>
    <property type="molecule type" value="Genomic_DNA"/>
</dbReference>
<dbReference type="InterPro" id="IPR036866">
    <property type="entry name" value="RibonucZ/Hydroxyglut_hydro"/>
</dbReference>
<feature type="domain" description="Thiaminase-2/PQQC" evidence="7">
    <location>
        <begin position="303"/>
        <end position="451"/>
    </location>
</feature>
<dbReference type="HAMAP" id="MF_00653">
    <property type="entry name" value="PQQ_syn_PqqB"/>
    <property type="match status" value="1"/>
</dbReference>
<evidence type="ECO:0000256" key="4">
    <source>
        <dbReference type="ARBA" id="ARBA00022448"/>
    </source>
</evidence>
<dbReference type="Gene3D" id="3.60.15.10">
    <property type="entry name" value="Ribonuclease Z/Hydroxyacylglutathione hydrolase-like"/>
    <property type="match status" value="1"/>
</dbReference>
<dbReference type="Pfam" id="PF03070">
    <property type="entry name" value="TENA_THI-4"/>
    <property type="match status" value="1"/>
</dbReference>
<proteinExistence type="inferred from homology"/>
<accession>A0AAE0RZH0</accession>
<sequence length="468" mass="53036">MIIKVLGSSAGGGFPQWNCGCKNCAGVRTGKIKASPRTQSSIAVSENNTDWTLLNASPDISKQLLQNPEFHPSSQALPNRIRESKIKDVILMDAQIDHVTGLFMLREGCPHNVYCSKEVYAELTTVYPVFNILSHWKEGLLYKEIVPYSKFKTSSSQNVSFQAQSIVSNAPPYSVFRDSPREGDNLGITITNELNQQSVFYAPGLGKITESILEAFHKVDVFLIDGTFATDDEMKIFGENERTAREMGHLPIFGNDGMLEVLKAFPSKRKILIHINNTNPILNEESAERKELEMASIEIAFDEVRRNWIQRIIDHDVVGGGIDCWLMLGKACGLTESKMLSFEYLLPGVKFAVDAYVNFVRNVTWQEAACSSLTELFAPQIHQKRLDTWPTHYKWIEQKGLTYFQKRLSEARRDVEFGLDATLNHFNTYDLQMKALKILQFKLDVLWSMSDAMYLAFVLNKPPYFCCP</sequence>
<comment type="caution">
    <text evidence="9">The sequence shown here is derived from an EMBL/GenBank/DDBJ whole genome shotgun (WGS) entry which is preliminary data.</text>
</comment>
<dbReference type="AlphaFoldDB" id="A0AAE0RZH0"/>
<dbReference type="InterPro" id="IPR001279">
    <property type="entry name" value="Metallo-B-lactamas"/>
</dbReference>
<evidence type="ECO:0000256" key="2">
    <source>
        <dbReference type="ARBA" id="ARBA00008481"/>
    </source>
</evidence>
<comment type="similarity">
    <text evidence="2">Belongs to the PqqB family.</text>
</comment>
<evidence type="ECO:0000256" key="6">
    <source>
        <dbReference type="ARBA" id="ARBA00023002"/>
    </source>
</evidence>
<evidence type="ECO:0000256" key="5">
    <source>
        <dbReference type="ARBA" id="ARBA00022905"/>
    </source>
</evidence>
<evidence type="ECO:0000256" key="1">
    <source>
        <dbReference type="ARBA" id="ARBA00004886"/>
    </source>
</evidence>
<protein>
    <recommendedName>
        <fullName evidence="3">Coenzyme PQQ synthesis protein B</fullName>
    </recommendedName>
</protein>
<keyword evidence="4" id="KW-0813">Transport</keyword>
<dbReference type="GO" id="GO:0006772">
    <property type="term" value="P:thiamine metabolic process"/>
    <property type="evidence" value="ECO:0007669"/>
    <property type="project" value="UniProtKB-ARBA"/>
</dbReference>
<keyword evidence="6" id="KW-0560">Oxidoreductase</keyword>
<dbReference type="GO" id="GO:0016491">
    <property type="term" value="F:oxidoreductase activity"/>
    <property type="evidence" value="ECO:0007669"/>
    <property type="project" value="UniProtKB-KW"/>
</dbReference>
<dbReference type="InterPro" id="IPR011842">
    <property type="entry name" value="PQQ_synth_PqqB"/>
</dbReference>
<dbReference type="CDD" id="cd16274">
    <property type="entry name" value="PQQB-like_MBL-fold"/>
    <property type="match status" value="1"/>
</dbReference>
<keyword evidence="10" id="KW-1185">Reference proteome</keyword>
<dbReference type="Proteomes" id="UP001195483">
    <property type="component" value="Unassembled WGS sequence"/>
</dbReference>
<evidence type="ECO:0000259" key="8">
    <source>
        <dbReference type="Pfam" id="PF12706"/>
    </source>
</evidence>
<name>A0AAE0RZH0_9BIVA</name>
<dbReference type="SUPFAM" id="SSF56281">
    <property type="entry name" value="Metallo-hydrolase/oxidoreductase"/>
    <property type="match status" value="1"/>
</dbReference>
<reference evidence="9" key="3">
    <citation type="submission" date="2023-05" db="EMBL/GenBank/DDBJ databases">
        <authorList>
            <person name="Smith C.H."/>
        </authorList>
    </citation>
    <scope>NUCLEOTIDE SEQUENCE</scope>
    <source>
        <strain evidence="9">CHS0354</strain>
        <tissue evidence="9">Mantle</tissue>
    </source>
</reference>
<gene>
    <name evidence="9" type="ORF">CHS0354_023709</name>
</gene>
<evidence type="ECO:0000259" key="7">
    <source>
        <dbReference type="Pfam" id="PF03070"/>
    </source>
</evidence>
<reference evidence="9" key="1">
    <citation type="journal article" date="2021" name="Genome Biol. Evol.">
        <title>A High-Quality Reference Genome for a Parasitic Bivalve with Doubly Uniparental Inheritance (Bivalvia: Unionida).</title>
        <authorList>
            <person name="Smith C.H."/>
        </authorList>
    </citation>
    <scope>NUCLEOTIDE SEQUENCE</scope>
    <source>
        <strain evidence="9">CHS0354</strain>
    </source>
</reference>
<feature type="domain" description="Metallo-beta-lactamase" evidence="8">
    <location>
        <begin position="51"/>
        <end position="275"/>
    </location>
</feature>
<comment type="pathway">
    <text evidence="1">Cofactor biosynthesis; pyrroloquinoline quinone biosynthesis.</text>
</comment>
<evidence type="ECO:0000313" key="10">
    <source>
        <dbReference type="Proteomes" id="UP001195483"/>
    </source>
</evidence>
<organism evidence="9 10">
    <name type="scientific">Potamilus streckersoni</name>
    <dbReference type="NCBI Taxonomy" id="2493646"/>
    <lineage>
        <taxon>Eukaryota</taxon>
        <taxon>Metazoa</taxon>
        <taxon>Spiralia</taxon>
        <taxon>Lophotrochozoa</taxon>
        <taxon>Mollusca</taxon>
        <taxon>Bivalvia</taxon>
        <taxon>Autobranchia</taxon>
        <taxon>Heteroconchia</taxon>
        <taxon>Palaeoheterodonta</taxon>
        <taxon>Unionida</taxon>
        <taxon>Unionoidea</taxon>
        <taxon>Unionidae</taxon>
        <taxon>Ambleminae</taxon>
        <taxon>Lampsilini</taxon>
        <taxon>Potamilus</taxon>
    </lineage>
</organism>
<dbReference type="SUPFAM" id="SSF48613">
    <property type="entry name" value="Heme oxygenase-like"/>
    <property type="match status" value="1"/>
</dbReference>
<keyword evidence="5" id="KW-0884">PQQ biosynthesis</keyword>
<evidence type="ECO:0000313" key="9">
    <source>
        <dbReference type="EMBL" id="KAK3582175.1"/>
    </source>
</evidence>
<dbReference type="InterPro" id="IPR039068">
    <property type="entry name" value="PqqC-like"/>
</dbReference>